<evidence type="ECO:0000259" key="9">
    <source>
        <dbReference type="PROSITE" id="PS50853"/>
    </source>
</evidence>
<dbReference type="PANTHER" id="PTHR35971:SF5">
    <property type="entry name" value="OBSCURIN LIKE CYTOSKELETAL ADAPTOR 1"/>
    <property type="match status" value="1"/>
</dbReference>
<dbReference type="SUPFAM" id="SSF48726">
    <property type="entry name" value="Immunoglobulin"/>
    <property type="match status" value="24"/>
</dbReference>
<organism evidence="10 11">
    <name type="scientific">Oikopleura dioica</name>
    <name type="common">Tunicate</name>
    <dbReference type="NCBI Taxonomy" id="34765"/>
    <lineage>
        <taxon>Eukaryota</taxon>
        <taxon>Metazoa</taxon>
        <taxon>Chordata</taxon>
        <taxon>Tunicata</taxon>
        <taxon>Appendicularia</taxon>
        <taxon>Copelata</taxon>
        <taxon>Oikopleuridae</taxon>
        <taxon>Oikopleura</taxon>
    </lineage>
</organism>
<dbReference type="InterPro" id="IPR003598">
    <property type="entry name" value="Ig_sub2"/>
</dbReference>
<gene>
    <name evidence="10" type="ORF">OKIOD_LOCUS2346</name>
</gene>
<dbReference type="SMART" id="SM00408">
    <property type="entry name" value="IGc2"/>
    <property type="match status" value="12"/>
</dbReference>
<keyword evidence="3" id="KW-0597">Phosphoprotein</keyword>
<feature type="domain" description="Fibronectin type-III" evidence="9">
    <location>
        <begin position="2795"/>
        <end position="2891"/>
    </location>
</feature>
<feature type="compositionally biased region" description="Polar residues" evidence="7">
    <location>
        <begin position="2517"/>
        <end position="2529"/>
    </location>
</feature>
<feature type="domain" description="Ig-like" evidence="8">
    <location>
        <begin position="1947"/>
        <end position="2032"/>
    </location>
</feature>
<dbReference type="PANTHER" id="PTHR35971">
    <property type="entry name" value="SI:DKEY-31G6.6"/>
    <property type="match status" value="1"/>
</dbReference>
<proteinExistence type="predicted"/>
<feature type="domain" description="Ig-like" evidence="8">
    <location>
        <begin position="352"/>
        <end position="436"/>
    </location>
</feature>
<evidence type="ECO:0000256" key="5">
    <source>
        <dbReference type="ARBA" id="ARBA00023157"/>
    </source>
</evidence>
<dbReference type="InterPro" id="IPR003599">
    <property type="entry name" value="Ig_sub"/>
</dbReference>
<feature type="region of interest" description="Disordered" evidence="7">
    <location>
        <begin position="2487"/>
        <end position="2529"/>
    </location>
</feature>
<dbReference type="SMART" id="SM00409">
    <property type="entry name" value="IG"/>
    <property type="match status" value="24"/>
</dbReference>
<feature type="domain" description="Fibronectin type-III" evidence="9">
    <location>
        <begin position="2409"/>
        <end position="2507"/>
    </location>
</feature>
<dbReference type="PRINTS" id="PR00014">
    <property type="entry name" value="FNTYPEIII"/>
</dbReference>
<evidence type="ECO:0000256" key="7">
    <source>
        <dbReference type="SAM" id="MobiDB-lite"/>
    </source>
</evidence>
<feature type="domain" description="Ig-like" evidence="8">
    <location>
        <begin position="1202"/>
        <end position="1293"/>
    </location>
</feature>
<dbReference type="CDD" id="cd00063">
    <property type="entry name" value="FN3"/>
    <property type="match status" value="5"/>
</dbReference>
<dbReference type="CDD" id="cd00096">
    <property type="entry name" value="Ig"/>
    <property type="match status" value="4"/>
</dbReference>
<keyword evidence="5" id="KW-1015">Disulfide bond</keyword>
<comment type="subcellular location">
    <subcellularLocation>
        <location evidence="1">Cytoplasm</location>
    </subcellularLocation>
</comment>
<feature type="domain" description="Ig-like" evidence="8">
    <location>
        <begin position="480"/>
        <end position="564"/>
    </location>
</feature>
<dbReference type="InterPro" id="IPR036179">
    <property type="entry name" value="Ig-like_dom_sf"/>
</dbReference>
<evidence type="ECO:0000256" key="2">
    <source>
        <dbReference type="ARBA" id="ARBA00022490"/>
    </source>
</evidence>
<evidence type="ECO:0000256" key="4">
    <source>
        <dbReference type="ARBA" id="ARBA00022737"/>
    </source>
</evidence>
<dbReference type="InterPro" id="IPR003961">
    <property type="entry name" value="FN3_dom"/>
</dbReference>
<keyword evidence="4" id="KW-0677">Repeat</keyword>
<evidence type="ECO:0000313" key="10">
    <source>
        <dbReference type="EMBL" id="CAG5084992.1"/>
    </source>
</evidence>
<reference evidence="10 11" key="1">
    <citation type="submission" date="2021-04" db="EMBL/GenBank/DDBJ databases">
        <authorList>
            <person name="Bliznina A."/>
        </authorList>
    </citation>
    <scope>NUCLEOTIDE SEQUENCE [LARGE SCALE GENOMIC DNA]</scope>
</reference>
<feature type="domain" description="Ig-like" evidence="8">
    <location>
        <begin position="1"/>
        <end position="77"/>
    </location>
</feature>
<keyword evidence="6" id="KW-0393">Immunoglobulin domain</keyword>
<dbReference type="EMBL" id="OU015568">
    <property type="protein sequence ID" value="CAG5084992.1"/>
    <property type="molecule type" value="Genomic_DNA"/>
</dbReference>
<accession>A0ABN7RSE6</accession>
<dbReference type="SMART" id="SM00060">
    <property type="entry name" value="FN3"/>
    <property type="match status" value="5"/>
</dbReference>
<evidence type="ECO:0000256" key="3">
    <source>
        <dbReference type="ARBA" id="ARBA00022553"/>
    </source>
</evidence>
<evidence type="ECO:0000313" key="11">
    <source>
        <dbReference type="Proteomes" id="UP001158576"/>
    </source>
</evidence>
<dbReference type="InterPro" id="IPR013098">
    <property type="entry name" value="Ig_I-set"/>
</dbReference>
<dbReference type="PROSITE" id="PS50835">
    <property type="entry name" value="IG_LIKE"/>
    <property type="match status" value="12"/>
</dbReference>
<dbReference type="PROSITE" id="PS50853">
    <property type="entry name" value="FN3"/>
    <property type="match status" value="5"/>
</dbReference>
<feature type="domain" description="Ig-like" evidence="8">
    <location>
        <begin position="687"/>
        <end position="750"/>
    </location>
</feature>
<dbReference type="InterPro" id="IPR013783">
    <property type="entry name" value="Ig-like_fold"/>
</dbReference>
<feature type="domain" description="Fibronectin type-III" evidence="9">
    <location>
        <begin position="2700"/>
        <end position="2794"/>
    </location>
</feature>
<dbReference type="Proteomes" id="UP001158576">
    <property type="component" value="Chromosome PAR"/>
</dbReference>
<feature type="domain" description="Fibronectin type-III" evidence="9">
    <location>
        <begin position="2513"/>
        <end position="2605"/>
    </location>
</feature>
<dbReference type="Gene3D" id="2.60.40.10">
    <property type="entry name" value="Immunoglobulins"/>
    <property type="match status" value="31"/>
</dbReference>
<dbReference type="InterPro" id="IPR007110">
    <property type="entry name" value="Ig-like_dom"/>
</dbReference>
<keyword evidence="2" id="KW-0963">Cytoplasm</keyword>
<dbReference type="SUPFAM" id="SSF49265">
    <property type="entry name" value="Fibronectin type III"/>
    <property type="match status" value="3"/>
</dbReference>
<feature type="domain" description="Ig-like" evidence="8">
    <location>
        <begin position="1561"/>
        <end position="1656"/>
    </location>
</feature>
<evidence type="ECO:0000259" key="8">
    <source>
        <dbReference type="PROSITE" id="PS50835"/>
    </source>
</evidence>
<dbReference type="Pfam" id="PF00041">
    <property type="entry name" value="fn3"/>
    <property type="match status" value="5"/>
</dbReference>
<feature type="domain" description="Fibronectin type-III" evidence="9">
    <location>
        <begin position="2313"/>
        <end position="2406"/>
    </location>
</feature>
<feature type="domain" description="Ig-like" evidence="8">
    <location>
        <begin position="1474"/>
        <end position="1558"/>
    </location>
</feature>
<feature type="domain" description="Ig-like" evidence="8">
    <location>
        <begin position="841"/>
        <end position="928"/>
    </location>
</feature>
<feature type="domain" description="Ig-like" evidence="8">
    <location>
        <begin position="1848"/>
        <end position="1941"/>
    </location>
</feature>
<protein>
    <submittedName>
        <fullName evidence="10">Oidioi.mRNA.OKI2018_I69.PAR.g10788.t2.cds</fullName>
    </submittedName>
</protein>
<dbReference type="InterPro" id="IPR052385">
    <property type="entry name" value="Obscurin/Obscurin-like_Reg"/>
</dbReference>
<name>A0ABN7RSE6_OIKDI</name>
<evidence type="ECO:0000256" key="1">
    <source>
        <dbReference type="ARBA" id="ARBA00004496"/>
    </source>
</evidence>
<dbReference type="Pfam" id="PF07679">
    <property type="entry name" value="I-set"/>
    <property type="match status" value="18"/>
</dbReference>
<evidence type="ECO:0000256" key="6">
    <source>
        <dbReference type="ARBA" id="ARBA00023319"/>
    </source>
</evidence>
<feature type="compositionally biased region" description="Polar residues" evidence="7">
    <location>
        <begin position="2487"/>
        <end position="2499"/>
    </location>
</feature>
<feature type="domain" description="Ig-like" evidence="8">
    <location>
        <begin position="1021"/>
        <end position="1104"/>
    </location>
</feature>
<keyword evidence="11" id="KW-1185">Reference proteome</keyword>
<sequence>MMDAGAAEGKVATFECTLSRDVPVKWYKNKDEIKAGPKYEMAADGLKRTLTISDVGYNDESNYSCKAEDAKTTAALTVQTVAVEFVKSLSDLEVTEGDEIVFNVELNLPDIKPTQWFQNGMELTPKSPRVTMESEGANFTLKIANSNIMDNSEVMFNAAGVRSLAKVKVNQAALRFTKALEDKEAENKMASVELECELSRANANVQWFVNGAEIFPSRKFGMGIDGAKRSLVIHDISYDDAAEYTCDAGEVKSSAKLNVIPANIKFVTPLADSECFERESFSFEAEITHVNMEGKWFFNGEEIAASKKIEMSVQGTAHILTINDATQEDAGDYKFVVEGVETAAKLAVKEIPAKFVKRLQDEASTEKEECVLSCEVNRPNAEVVWKLNGEPVSAGDRYDFVSDGRRRALVIKSVVQEDEGKWTCDAGDDETTCELVVGGRDIRITKKMMDLEADLKMSGSIVFQTDGAKQEARFDVVEAPCVFKAPINDITVLENENGVFECTVSKGGAEVTWFKGRTKLHLSDKYEMVAKDLVRSLIVKNASFDDEAQFSCQVGDSKCAAKLSITTMQVNILEPFGDETKTVGEPLELVVKASEIDQEARWMINGIQVRADDNVEFFVDGPNYGMRIKAVSLEMSGDISVSILNAKHTAALSVKESAAKFTTPLNDIAVENATKSVTFEAELNRANVNVKWYKNGEEIAASRKFDMIKRQTSVKLIISDVNYDDAGVYVCDCGDDQTESALEVTDQNITVVGAGIQDTVVIERDTAEFEIEISHSDIPAVWILKKGDEEEELVASKSVELGAFRTVHSLKLYNCELSQSGELIFKAGNLVTSCKFDVKEPGARFTKRLADQSATEADSAVFECEISRPNADVKWFHKDVEVEAGDKYQIEVSNRRRTLIVSNCSSADEGDVKCVSEDDETIAQLQIEGRDIKILKKLSDMEVTEGESASFELDVNYENVTGSWEVNGIAVEDGDVFETSVRGKKHILKVKFAATEHTGMVVWTSGRVKGTANLAVLEAPPSFVQQLEDKVCEEKSKATFSCRLSRSVKTRWLKDRRIPIQASDKYEIVDTDGQRTLIINDLTYDDEGTYTCDAESTKTTMTLTVCARDIKLKAQMSDSTAAEGSVGEMSFELTHTEVAVTWFRNGQKLAKSRTIEMVSEPTEDGCIYKLLVKEIGQDDGGVISFNAEGIQGEASLSVCATPVDVLEELPKTVVKEGDEASISVTVSDPRATGQWFINGVKLNRTDRIRLANDDGKHTLTIKNATRDEAGEVVFVCNNAKSTNEIIVKEPPVTFTRSMIDQSVTEASIVEFEIEINRLNGKVEWVDGQGAVISNEGRFEIVSEGRRRKLIIDNVRLSDAGEITVRGVKDEEDDEVNSAVAKLEVAARDVRIRRHLQDQQCYEGEQTDFTCDTSFADVSPHWTINGQLLQESEDVVFEQSGTRQRLVLKNVQLTQAGKVEFYGKTAASLTVLESPVDFTEEMDNIEVEEKTQAEFKCTLSRATAQVKWFKGRRLLKPGKKYEMIEDGPHRILRIPKVEFADEKDYSCTCDDAIVTAKLKVQPRNILMVSNLKDVSVSEGETAVFECELSHEEVDAIWYRDGSRIIKSAQVQMETDGKIARLTIKNTSEDEDNKSEIQCRAEDALSSAMLMVKGLDLTIVEPLNDKYAFSMGAQAAFSVKVSQPNAKGEWYLNGNQIRKSADIDIPLAKGEIHKITFAKAHKGIVGTLKFRLSRTGEECQAHVKVSGDPCKLVQSLPKEITGDLDMPLVFEVKLDRKPDPESSGWRKDGVPLERWDPHYKFQELDDGKHQKLIIPVASAEDVGHYSFDTGDEESTCAVSIKGFAPPPPPPPLEIEFVEGLVDEMILENDSATLSCKLNSDAKLREAPVVWYHDGKQIGTDQIDQYKITADGRSHSLTIRKAKYSDTGMWMAKTGDKHTEAKVTVKELTPVFESGLSDRTVRLGAEETTLSVVVSSPRAKVIWKKDDAEITAGDKFFMDQDEKNRSLTIKNAEMEDSGKYTCQLIGGSDTFGKVTVQDSPFDTEPQDKTVFIGDEVAFEVRTKESSAACGWSVNDETQDDQFFTPPASGFDRKLVIKSAAAKHTGKVKCHVVGYEDRPVECALKVIEHLKIQKELTKWSGKEGQKVTFEVDANKAADATWYVNRKEISDSRYEVTADEGKFALSFVASVDDDEAKIEVTLAGELKEFQTSSTTMSVESKGTAPKIGSSEDAYILCGQADKFTFEVKGKPVADVTVVHADTGKEMTVERDAEVKVNRIVNFATVERSDAGAYTITAKNENGDDSAVINVFVVDKPSAPVNLTVTRMTNNSCGFCWNAPADNGGAAIIKYHVEYKTESEDWTRSTVAVEETAFVARKLTKGEHIEIRVAAENKAGMGEFCDIVGPNEITDGVFPPGFPTGIKIDQGGVRANKVPLSWEAPTTDGGAPITGYIVEKCIDGADSFEPCGESASTSFDVTQVSAGKMYRFRVKAQNSAGVSGPSEPSAQVRAEDPNNKPDAPTGVTAQNPTNSSIDVSWTAPSGNPVDQYIIEALQHGTDAWAKAGICPAGESATTIEDLVADTKYLFRVFGQNKEGLSMPSEVSNPCVTLAGEAPDIEPNLVAEESVFKVVKGQPLQAKIKVVGRPKCEVEWTKNGEPWFEHARYGGGFANISVPAAVEGDSGDYEIVARNRAGEKRLALKVSVLDAPGLCTDLNVKVGNTLEFTWTKPLESGGDPIKEYIVQHKQAESSIWQESGRPSGEAFPFSDLPLNNSYEFRVAAVNGAGEGEFAEYEKPVFYGGGVVSNLRVVKTTNDSVTLAWEPPASAPVTASGGYMVEMLKEEEIYYQVFSPGKPSKKPECLVTPLEYMSKWRFRVKCISEAGPGEPCEPTEWVAVEMDKVPPSIELWEGAENGLDVKVTQNRMVMPAKIQGKPQPEISWVKDGFPLSVDSRWGAPKTGKVEHYVLEMRKRPQIDNAEKEAAKEAAKAAAKLAKQVFMAKLPPFKEVEIAAPSLELEVEVNSNNTDNIHWKKDGQRLKQSDNVEFVTDGNIRRLIIKKTICEEDAGVYTAKVGAKKTECHVSISLFGQNASNNTNANNNNDKDFDLNGETVAIVEPATMEKEYELEETNPNTNNNNAVKIEAAVDTAVELVNIEKSHERVVSNCDSCITAAAILEAEREPDTDKKNGQATDNDKPDDMQKINNRAKDVKYQDLLDSA</sequence>
<feature type="region of interest" description="Disordered" evidence="7">
    <location>
        <begin position="3169"/>
        <end position="3209"/>
    </location>
</feature>
<dbReference type="InterPro" id="IPR036116">
    <property type="entry name" value="FN3_sf"/>
</dbReference>
<feature type="domain" description="Ig-like" evidence="8">
    <location>
        <begin position="191"/>
        <end position="258"/>
    </location>
</feature>